<evidence type="ECO:0000313" key="1">
    <source>
        <dbReference type="EMBL" id="GFR44149.1"/>
    </source>
</evidence>
<comment type="caution">
    <text evidence="1">The sequence shown here is derived from an EMBL/GenBank/DDBJ whole genome shotgun (WGS) entry which is preliminary data.</text>
</comment>
<organism evidence="1 2">
    <name type="scientific">Astrephomene gubernaculifera</name>
    <dbReference type="NCBI Taxonomy" id="47775"/>
    <lineage>
        <taxon>Eukaryota</taxon>
        <taxon>Viridiplantae</taxon>
        <taxon>Chlorophyta</taxon>
        <taxon>core chlorophytes</taxon>
        <taxon>Chlorophyceae</taxon>
        <taxon>CS clade</taxon>
        <taxon>Chlamydomonadales</taxon>
        <taxon>Astrephomenaceae</taxon>
        <taxon>Astrephomene</taxon>
    </lineage>
</organism>
<accession>A0AAD3HK08</accession>
<evidence type="ECO:0000313" key="2">
    <source>
        <dbReference type="Proteomes" id="UP001054857"/>
    </source>
</evidence>
<feature type="non-terminal residue" evidence="1">
    <location>
        <position position="1"/>
    </location>
</feature>
<dbReference type="EMBL" id="BMAR01000007">
    <property type="protein sequence ID" value="GFR44149.1"/>
    <property type="molecule type" value="Genomic_DNA"/>
</dbReference>
<proteinExistence type="predicted"/>
<name>A0AAD3HK08_9CHLO</name>
<gene>
    <name evidence="1" type="ORF">Agub_g5316</name>
</gene>
<dbReference type="AlphaFoldDB" id="A0AAD3HK08"/>
<sequence>SNSAAANYGQLLNQLPETLMQLSSTLRVVLTAGNIPAAQALVSKLEELAYSVLMQRAAFNLATAENNTAQLPLQHTHQSQLPPPPPALNTGLSASLNVSALNVNGGGVDPGILAQLLLLSAQSGN</sequence>
<dbReference type="Proteomes" id="UP001054857">
    <property type="component" value="Unassembled WGS sequence"/>
</dbReference>
<keyword evidence="2" id="KW-1185">Reference proteome</keyword>
<reference evidence="1 2" key="1">
    <citation type="journal article" date="2021" name="Sci. Rep.">
        <title>Genome sequencing of the multicellular alga Astrephomene provides insights into convergent evolution of germ-soma differentiation.</title>
        <authorList>
            <person name="Yamashita S."/>
            <person name="Yamamoto K."/>
            <person name="Matsuzaki R."/>
            <person name="Suzuki S."/>
            <person name="Yamaguchi H."/>
            <person name="Hirooka S."/>
            <person name="Minakuchi Y."/>
            <person name="Miyagishima S."/>
            <person name="Kawachi M."/>
            <person name="Toyoda A."/>
            <person name="Nozaki H."/>
        </authorList>
    </citation>
    <scope>NUCLEOTIDE SEQUENCE [LARGE SCALE GENOMIC DNA]</scope>
    <source>
        <strain evidence="1 2">NIES-4017</strain>
    </source>
</reference>
<protein>
    <submittedName>
        <fullName evidence="1">Uncharacterized protein</fullName>
    </submittedName>
</protein>